<dbReference type="Proteomes" id="UP001314170">
    <property type="component" value="Unassembled WGS sequence"/>
</dbReference>
<proteinExistence type="predicted"/>
<dbReference type="EMBL" id="CAWUPB010000903">
    <property type="protein sequence ID" value="CAK7328620.1"/>
    <property type="molecule type" value="Genomic_DNA"/>
</dbReference>
<evidence type="ECO:0000313" key="2">
    <source>
        <dbReference type="Proteomes" id="UP001314170"/>
    </source>
</evidence>
<keyword evidence="2" id="KW-1185">Reference proteome</keyword>
<protein>
    <submittedName>
        <fullName evidence="1">Uncharacterized protein</fullName>
    </submittedName>
</protein>
<sequence length="91" mass="10200">MLGLAGSSSESEKKTETEQIVSVTYLIYEDLFPLFEVTPTSYESVTWNHAKRLESRSIPKPLLPLCQVSFKGESLKKVPYRVKPSMCGLSS</sequence>
<evidence type="ECO:0000313" key="1">
    <source>
        <dbReference type="EMBL" id="CAK7328620.1"/>
    </source>
</evidence>
<name>A0AAV1R6H8_9ROSI</name>
<accession>A0AAV1R6H8</accession>
<comment type="caution">
    <text evidence="1">The sequence shown here is derived from an EMBL/GenBank/DDBJ whole genome shotgun (WGS) entry which is preliminary data.</text>
</comment>
<gene>
    <name evidence="1" type="ORF">DCAF_LOCUS6347</name>
</gene>
<organism evidence="1 2">
    <name type="scientific">Dovyalis caffra</name>
    <dbReference type="NCBI Taxonomy" id="77055"/>
    <lineage>
        <taxon>Eukaryota</taxon>
        <taxon>Viridiplantae</taxon>
        <taxon>Streptophyta</taxon>
        <taxon>Embryophyta</taxon>
        <taxon>Tracheophyta</taxon>
        <taxon>Spermatophyta</taxon>
        <taxon>Magnoliopsida</taxon>
        <taxon>eudicotyledons</taxon>
        <taxon>Gunneridae</taxon>
        <taxon>Pentapetalae</taxon>
        <taxon>rosids</taxon>
        <taxon>fabids</taxon>
        <taxon>Malpighiales</taxon>
        <taxon>Salicaceae</taxon>
        <taxon>Flacourtieae</taxon>
        <taxon>Dovyalis</taxon>
    </lineage>
</organism>
<reference evidence="1 2" key="1">
    <citation type="submission" date="2024-01" db="EMBL/GenBank/DDBJ databases">
        <authorList>
            <person name="Waweru B."/>
        </authorList>
    </citation>
    <scope>NUCLEOTIDE SEQUENCE [LARGE SCALE GENOMIC DNA]</scope>
</reference>
<dbReference type="AlphaFoldDB" id="A0AAV1R6H8"/>